<dbReference type="GO" id="GO:0055085">
    <property type="term" value="P:transmembrane transport"/>
    <property type="evidence" value="ECO:0007669"/>
    <property type="project" value="InterPro"/>
</dbReference>
<dbReference type="PANTHER" id="PTHR36838">
    <property type="entry name" value="AUXIN EFFLUX CARRIER FAMILY PROTEIN"/>
    <property type="match status" value="1"/>
</dbReference>
<evidence type="ECO:0000256" key="1">
    <source>
        <dbReference type="ARBA" id="ARBA00004651"/>
    </source>
</evidence>
<dbReference type="AlphaFoldDB" id="A0A949JEP1"/>
<keyword evidence="7 8" id="KW-0472">Membrane</keyword>
<comment type="similarity">
    <text evidence="2">Belongs to the auxin efflux carrier (TC 2.A.69) family.</text>
</comment>
<feature type="transmembrane region" description="Helical" evidence="8">
    <location>
        <begin position="122"/>
        <end position="145"/>
    </location>
</feature>
<evidence type="ECO:0000256" key="5">
    <source>
        <dbReference type="ARBA" id="ARBA00022692"/>
    </source>
</evidence>
<dbReference type="PANTHER" id="PTHR36838:SF1">
    <property type="entry name" value="SLR1864 PROTEIN"/>
    <property type="match status" value="1"/>
</dbReference>
<sequence length="307" mass="31479">MGGVVAGFATIALIVLVGFVAGRRDVLGPAGPRVLSRLAFSIATPALLFTVMVDAELSDVFSAPLLVIALSTIGCALLFLIPAVLRRWSVGYSTMGALCASYVNAGNLGIPISSYVLGDPSLVAPVMLFQMLLVSPAALTVLDLTAAQGQRPGVLRQLTTPVRNPVVVGCLAGVTVNATGLTVPDPVLEPIALIGGIAVPAVLLAFGISLNGRTVPARGPDRVPVLLAVLLKSGVQPLLAWAIGYGLFGLSGSALFTVVVLAALPSAQNLYTYAQRYDTATTLTRDAVLLSTVLAVPALFAVTLLLS</sequence>
<evidence type="ECO:0000256" key="4">
    <source>
        <dbReference type="ARBA" id="ARBA00022475"/>
    </source>
</evidence>
<accession>A0A949JEP1</accession>
<keyword evidence="10" id="KW-1185">Reference proteome</keyword>
<dbReference type="EMBL" id="JAELVF020000001">
    <property type="protein sequence ID" value="MBU7597180.1"/>
    <property type="molecule type" value="Genomic_DNA"/>
</dbReference>
<keyword evidence="6 8" id="KW-1133">Transmembrane helix</keyword>
<feature type="transmembrane region" description="Helical" evidence="8">
    <location>
        <begin position="223"/>
        <end position="248"/>
    </location>
</feature>
<dbReference type="RefSeq" id="WP_211042654.1">
    <property type="nucleotide sequence ID" value="NZ_JAELVF020000001.1"/>
</dbReference>
<keyword evidence="5 8" id="KW-0812">Transmembrane</keyword>
<dbReference type="InterPro" id="IPR004776">
    <property type="entry name" value="Mem_transp_PIN-like"/>
</dbReference>
<keyword evidence="3" id="KW-0813">Transport</keyword>
<feature type="transmembrane region" description="Helical" evidence="8">
    <location>
        <begin position="34"/>
        <end position="53"/>
    </location>
</feature>
<evidence type="ECO:0000256" key="2">
    <source>
        <dbReference type="ARBA" id="ARBA00010145"/>
    </source>
</evidence>
<dbReference type="Proteomes" id="UP000694501">
    <property type="component" value="Unassembled WGS sequence"/>
</dbReference>
<evidence type="ECO:0000313" key="9">
    <source>
        <dbReference type="EMBL" id="MBU7597180.1"/>
    </source>
</evidence>
<dbReference type="Pfam" id="PF03547">
    <property type="entry name" value="Mem_trans"/>
    <property type="match status" value="2"/>
</dbReference>
<proteinExistence type="inferred from homology"/>
<evidence type="ECO:0000256" key="3">
    <source>
        <dbReference type="ARBA" id="ARBA00022448"/>
    </source>
</evidence>
<keyword evidence="4" id="KW-1003">Cell membrane</keyword>
<feature type="transmembrane region" description="Helical" evidence="8">
    <location>
        <begin position="166"/>
        <end position="184"/>
    </location>
</feature>
<evidence type="ECO:0000256" key="7">
    <source>
        <dbReference type="ARBA" id="ARBA00023136"/>
    </source>
</evidence>
<evidence type="ECO:0000256" key="8">
    <source>
        <dbReference type="SAM" id="Phobius"/>
    </source>
</evidence>
<evidence type="ECO:0000313" key="10">
    <source>
        <dbReference type="Proteomes" id="UP000694501"/>
    </source>
</evidence>
<dbReference type="Gene3D" id="1.20.1530.20">
    <property type="match status" value="1"/>
</dbReference>
<organism evidence="9 10">
    <name type="scientific">Streptomyces tardus</name>
    <dbReference type="NCBI Taxonomy" id="2780544"/>
    <lineage>
        <taxon>Bacteria</taxon>
        <taxon>Bacillati</taxon>
        <taxon>Actinomycetota</taxon>
        <taxon>Actinomycetes</taxon>
        <taxon>Kitasatosporales</taxon>
        <taxon>Streptomycetaceae</taxon>
        <taxon>Streptomyces</taxon>
    </lineage>
</organism>
<feature type="transmembrane region" description="Helical" evidence="8">
    <location>
        <begin position="97"/>
        <end position="116"/>
    </location>
</feature>
<evidence type="ECO:0000256" key="6">
    <source>
        <dbReference type="ARBA" id="ARBA00022989"/>
    </source>
</evidence>
<comment type="caution">
    <text evidence="9">The sequence shown here is derived from an EMBL/GenBank/DDBJ whole genome shotgun (WGS) entry which is preliminary data.</text>
</comment>
<feature type="transmembrane region" description="Helical" evidence="8">
    <location>
        <begin position="190"/>
        <end position="211"/>
    </location>
</feature>
<dbReference type="InterPro" id="IPR038770">
    <property type="entry name" value="Na+/solute_symporter_sf"/>
</dbReference>
<comment type="subcellular location">
    <subcellularLocation>
        <location evidence="1">Cell membrane</location>
        <topology evidence="1">Multi-pass membrane protein</topology>
    </subcellularLocation>
</comment>
<feature type="transmembrane region" description="Helical" evidence="8">
    <location>
        <begin position="286"/>
        <end position="306"/>
    </location>
</feature>
<reference evidence="9" key="1">
    <citation type="submission" date="2021-06" db="EMBL/GenBank/DDBJ databases">
        <title>Sequencing of actinobacteria type strains.</title>
        <authorList>
            <person name="Nguyen G.-S."/>
            <person name="Wentzel A."/>
        </authorList>
    </citation>
    <scope>NUCLEOTIDE SEQUENCE</scope>
    <source>
        <strain evidence="9">P38-E01</strain>
    </source>
</reference>
<gene>
    <name evidence="9" type="ORF">JGS22_005915</name>
</gene>
<feature type="transmembrane region" description="Helical" evidence="8">
    <location>
        <begin position="254"/>
        <end position="274"/>
    </location>
</feature>
<feature type="transmembrane region" description="Helical" evidence="8">
    <location>
        <begin position="65"/>
        <end position="85"/>
    </location>
</feature>
<dbReference type="GO" id="GO:0005886">
    <property type="term" value="C:plasma membrane"/>
    <property type="evidence" value="ECO:0007669"/>
    <property type="project" value="UniProtKB-SubCell"/>
</dbReference>
<feature type="transmembrane region" description="Helical" evidence="8">
    <location>
        <begin position="6"/>
        <end position="22"/>
    </location>
</feature>
<protein>
    <submittedName>
        <fullName evidence="9">AEC family transporter</fullName>
    </submittedName>
</protein>
<name>A0A949JEP1_9ACTN</name>